<dbReference type="EMBL" id="NESQ01000119">
    <property type="protein sequence ID" value="PUU78411.1"/>
    <property type="molecule type" value="Genomic_DNA"/>
</dbReference>
<name>A0A2T6ZSE9_TUBBO</name>
<dbReference type="Gene3D" id="3.40.1050.10">
    <property type="entry name" value="Carbonic anhydrase"/>
    <property type="match status" value="1"/>
</dbReference>
<proteinExistence type="inferred from homology"/>
<gene>
    <name evidence="6" type="ORF">B9Z19DRAFT_1025268</name>
</gene>
<keyword evidence="3 4" id="KW-0862">Zinc</keyword>
<feature type="binding site" evidence="4">
    <location>
        <position position="93"/>
    </location>
    <ligand>
        <name>Zn(2+)</name>
        <dbReference type="ChEBI" id="CHEBI:29105"/>
    </ligand>
</feature>
<reference evidence="6 7" key="1">
    <citation type="submission" date="2017-04" db="EMBL/GenBank/DDBJ databases">
        <title>Draft genome sequence of Tuber borchii Vittad., a whitish edible truffle.</title>
        <authorList>
            <consortium name="DOE Joint Genome Institute"/>
            <person name="Murat C."/>
            <person name="Kuo A."/>
            <person name="Barry K.W."/>
            <person name="Clum A."/>
            <person name="Dockter R.B."/>
            <person name="Fauchery L."/>
            <person name="Iotti M."/>
            <person name="Kohler A."/>
            <person name="Labutti K."/>
            <person name="Lindquist E.A."/>
            <person name="Lipzen A."/>
            <person name="Ohm R.A."/>
            <person name="Wang M."/>
            <person name="Grigoriev I.V."/>
            <person name="Zambonelli A."/>
            <person name="Martin F.M."/>
        </authorList>
    </citation>
    <scope>NUCLEOTIDE SEQUENCE [LARGE SCALE GENOMIC DNA]</scope>
    <source>
        <strain evidence="6 7">Tbo3840</strain>
    </source>
</reference>
<dbReference type="PANTHER" id="PTHR43175">
    <property type="entry name" value="CARBONIC ANHYDRASE"/>
    <property type="match status" value="1"/>
</dbReference>
<dbReference type="Proteomes" id="UP000244722">
    <property type="component" value="Unassembled WGS sequence"/>
</dbReference>
<evidence type="ECO:0000313" key="7">
    <source>
        <dbReference type="Proteomes" id="UP000244722"/>
    </source>
</evidence>
<keyword evidence="5" id="KW-0456">Lyase</keyword>
<evidence type="ECO:0000256" key="1">
    <source>
        <dbReference type="ARBA" id="ARBA00006217"/>
    </source>
</evidence>
<dbReference type="GO" id="GO:0004089">
    <property type="term" value="F:carbonate dehydratase activity"/>
    <property type="evidence" value="ECO:0007669"/>
    <property type="project" value="UniProtKB-UniRule"/>
</dbReference>
<feature type="binding site" evidence="4">
    <location>
        <position position="41"/>
    </location>
    <ligand>
        <name>Zn(2+)</name>
        <dbReference type="ChEBI" id="CHEBI:29105"/>
    </ligand>
</feature>
<dbReference type="InterPro" id="IPR036874">
    <property type="entry name" value="Carbonic_anhydrase_sf"/>
</dbReference>
<sequence length="144" mass="15871">MTDSQNIKDLVRANEEYVKNFPKESSGLDPRPSRKLLIVTCMDARFHPSSAFALALGSTHIVRNAGGTAEEALPSIRVSQHKLGTEELLLIKHTKCGMYPDEGPDEIRERVIGDVNLLRNHGEVKGSISGWLYDVDTGEASRVV</sequence>
<comment type="similarity">
    <text evidence="1 5">Belongs to the beta-class carbonic anhydrase family.</text>
</comment>
<dbReference type="PANTHER" id="PTHR43175:SF3">
    <property type="entry name" value="CARBON DISULFIDE HYDROLASE"/>
    <property type="match status" value="1"/>
</dbReference>
<feature type="binding site" evidence="4">
    <location>
        <position position="43"/>
    </location>
    <ligand>
        <name>Zn(2+)</name>
        <dbReference type="ChEBI" id="CHEBI:29105"/>
    </ligand>
</feature>
<comment type="caution">
    <text evidence="6">The sequence shown here is derived from an EMBL/GenBank/DDBJ whole genome shotgun (WGS) entry which is preliminary data.</text>
</comment>
<dbReference type="GO" id="GO:0008270">
    <property type="term" value="F:zinc ion binding"/>
    <property type="evidence" value="ECO:0007669"/>
    <property type="project" value="UniProtKB-UniRule"/>
</dbReference>
<evidence type="ECO:0000256" key="5">
    <source>
        <dbReference type="RuleBase" id="RU003956"/>
    </source>
</evidence>
<keyword evidence="7" id="KW-1185">Reference proteome</keyword>
<dbReference type="AlphaFoldDB" id="A0A2T6ZSE9"/>
<organism evidence="6 7">
    <name type="scientific">Tuber borchii</name>
    <name type="common">White truffle</name>
    <dbReference type="NCBI Taxonomy" id="42251"/>
    <lineage>
        <taxon>Eukaryota</taxon>
        <taxon>Fungi</taxon>
        <taxon>Dikarya</taxon>
        <taxon>Ascomycota</taxon>
        <taxon>Pezizomycotina</taxon>
        <taxon>Pezizomycetes</taxon>
        <taxon>Pezizales</taxon>
        <taxon>Tuberaceae</taxon>
        <taxon>Tuber</taxon>
    </lineage>
</organism>
<protein>
    <recommendedName>
        <fullName evidence="5">Carbonic anhydrase</fullName>
        <ecNumber evidence="5">4.2.1.1</ecNumber>
    </recommendedName>
    <alternativeName>
        <fullName evidence="5">Carbonate dehydratase</fullName>
    </alternativeName>
</protein>
<accession>A0A2T6ZSE9</accession>
<dbReference type="OrthoDB" id="10248475at2759"/>
<dbReference type="InterPro" id="IPR001765">
    <property type="entry name" value="Carbonic_anhydrase"/>
</dbReference>
<dbReference type="Pfam" id="PF00484">
    <property type="entry name" value="Pro_CA"/>
    <property type="match status" value="1"/>
</dbReference>
<evidence type="ECO:0000313" key="6">
    <source>
        <dbReference type="EMBL" id="PUU78411.1"/>
    </source>
</evidence>
<keyword evidence="2 4" id="KW-0479">Metal-binding</keyword>
<evidence type="ECO:0000256" key="3">
    <source>
        <dbReference type="ARBA" id="ARBA00022833"/>
    </source>
</evidence>
<dbReference type="STRING" id="42251.A0A2T6ZSE9"/>
<feature type="binding site" evidence="4">
    <location>
        <position position="96"/>
    </location>
    <ligand>
        <name>Zn(2+)</name>
        <dbReference type="ChEBI" id="CHEBI:29105"/>
    </ligand>
</feature>
<evidence type="ECO:0000256" key="4">
    <source>
        <dbReference type="PIRSR" id="PIRSR601765-1"/>
    </source>
</evidence>
<comment type="catalytic activity">
    <reaction evidence="5">
        <text>hydrogencarbonate + H(+) = CO2 + H2O</text>
        <dbReference type="Rhea" id="RHEA:10748"/>
        <dbReference type="ChEBI" id="CHEBI:15377"/>
        <dbReference type="ChEBI" id="CHEBI:15378"/>
        <dbReference type="ChEBI" id="CHEBI:16526"/>
        <dbReference type="ChEBI" id="CHEBI:17544"/>
        <dbReference type="EC" id="4.2.1.1"/>
    </reaction>
</comment>
<dbReference type="EC" id="4.2.1.1" evidence="5"/>
<dbReference type="SUPFAM" id="SSF53056">
    <property type="entry name" value="beta-carbonic anhydrase, cab"/>
    <property type="match status" value="1"/>
</dbReference>
<evidence type="ECO:0000256" key="2">
    <source>
        <dbReference type="ARBA" id="ARBA00022723"/>
    </source>
</evidence>
<comment type="cofactor">
    <cofactor evidence="4">
        <name>Zn(2+)</name>
        <dbReference type="ChEBI" id="CHEBI:29105"/>
    </cofactor>
    <text evidence="4">Binds 1 zinc ion per subunit.</text>
</comment>
<comment type="function">
    <text evidence="5">Reversible hydration of carbon dioxide.</text>
</comment>
<dbReference type="SMART" id="SM00947">
    <property type="entry name" value="Pro_CA"/>
    <property type="match status" value="1"/>
</dbReference>